<feature type="compositionally biased region" description="Low complexity" evidence="1">
    <location>
        <begin position="54"/>
        <end position="87"/>
    </location>
</feature>
<sequence length="388" mass="42758">MSLDPEAVDEQLGQSHERATLRLEIPSSSSEPSSSAPSSGPPSPNPLADSDTLTPHNTSSETPPSSTSTHSTSTHTSASSLPSTTLSVKFAPLPDLGPRRRRSNTPLGMAARGQLMRRRKGHYNAQQNQQQLEQQQMVNSAWTPEEFEAHRLKQEELAARYAHYQANATALVAREEEAQLEVEEEEMERLHMQKAEKARAAEEEEDPFLVLGKTVKTFWRKVAHKDSDIEGAEVKPKEKDRHKEKAKGKEDSITLKRRKSDVGQSPRTSTPPPLPPPPMRPILANITPSNFQEALEPFEPPEPTEVGGVWEEEIGDAFPRNVSQTETIVEGRPMYSLAKAEVTTTAKVEALAKPVPTNKADPAHRLSVLVKSHKNPPVKSKSLVASKS</sequence>
<accession>A0A067SRW9</accession>
<protein>
    <submittedName>
        <fullName evidence="2">Uncharacterized protein</fullName>
    </submittedName>
</protein>
<feature type="compositionally biased region" description="Pro residues" evidence="1">
    <location>
        <begin position="269"/>
        <end position="280"/>
    </location>
</feature>
<dbReference type="OrthoDB" id="3265817at2759"/>
<evidence type="ECO:0000256" key="1">
    <source>
        <dbReference type="SAM" id="MobiDB-lite"/>
    </source>
</evidence>
<feature type="compositionally biased region" description="Low complexity" evidence="1">
    <location>
        <begin position="26"/>
        <end position="38"/>
    </location>
</feature>
<feature type="region of interest" description="Disordered" evidence="1">
    <location>
        <begin position="222"/>
        <end position="284"/>
    </location>
</feature>
<gene>
    <name evidence="2" type="ORF">GALMADRAFT_628349</name>
</gene>
<proteinExistence type="predicted"/>
<feature type="region of interest" description="Disordered" evidence="1">
    <location>
        <begin position="182"/>
        <end position="205"/>
    </location>
</feature>
<organism evidence="2 3">
    <name type="scientific">Galerina marginata (strain CBS 339.88)</name>
    <dbReference type="NCBI Taxonomy" id="685588"/>
    <lineage>
        <taxon>Eukaryota</taxon>
        <taxon>Fungi</taxon>
        <taxon>Dikarya</taxon>
        <taxon>Basidiomycota</taxon>
        <taxon>Agaricomycotina</taxon>
        <taxon>Agaricomycetes</taxon>
        <taxon>Agaricomycetidae</taxon>
        <taxon>Agaricales</taxon>
        <taxon>Agaricineae</taxon>
        <taxon>Strophariaceae</taxon>
        <taxon>Galerina</taxon>
    </lineage>
</organism>
<evidence type="ECO:0000313" key="3">
    <source>
        <dbReference type="Proteomes" id="UP000027222"/>
    </source>
</evidence>
<reference evidence="3" key="1">
    <citation type="journal article" date="2014" name="Proc. Natl. Acad. Sci. U.S.A.">
        <title>Extensive sampling of basidiomycete genomes demonstrates inadequacy of the white-rot/brown-rot paradigm for wood decay fungi.</title>
        <authorList>
            <person name="Riley R."/>
            <person name="Salamov A.A."/>
            <person name="Brown D.W."/>
            <person name="Nagy L.G."/>
            <person name="Floudas D."/>
            <person name="Held B.W."/>
            <person name="Levasseur A."/>
            <person name="Lombard V."/>
            <person name="Morin E."/>
            <person name="Otillar R."/>
            <person name="Lindquist E.A."/>
            <person name="Sun H."/>
            <person name="LaButti K.M."/>
            <person name="Schmutz J."/>
            <person name="Jabbour D."/>
            <person name="Luo H."/>
            <person name="Baker S.E."/>
            <person name="Pisabarro A.G."/>
            <person name="Walton J.D."/>
            <person name="Blanchette R.A."/>
            <person name="Henrissat B."/>
            <person name="Martin F."/>
            <person name="Cullen D."/>
            <person name="Hibbett D.S."/>
            <person name="Grigoriev I.V."/>
        </authorList>
    </citation>
    <scope>NUCLEOTIDE SEQUENCE [LARGE SCALE GENOMIC DNA]</scope>
    <source>
        <strain evidence="3">CBS 339.88</strain>
    </source>
</reference>
<name>A0A067SRW9_GALM3</name>
<dbReference type="AlphaFoldDB" id="A0A067SRW9"/>
<feature type="region of interest" description="Disordered" evidence="1">
    <location>
        <begin position="1"/>
        <end position="113"/>
    </location>
</feature>
<feature type="region of interest" description="Disordered" evidence="1">
    <location>
        <begin position="368"/>
        <end position="388"/>
    </location>
</feature>
<keyword evidence="3" id="KW-1185">Reference proteome</keyword>
<feature type="compositionally biased region" description="Basic and acidic residues" evidence="1">
    <location>
        <begin position="188"/>
        <end position="201"/>
    </location>
</feature>
<dbReference type="EMBL" id="KL142385">
    <property type="protein sequence ID" value="KDR73705.1"/>
    <property type="molecule type" value="Genomic_DNA"/>
</dbReference>
<dbReference type="HOGENOM" id="CLU_706068_0_0_1"/>
<evidence type="ECO:0000313" key="2">
    <source>
        <dbReference type="EMBL" id="KDR73705.1"/>
    </source>
</evidence>
<dbReference type="STRING" id="685588.A0A067SRW9"/>
<feature type="compositionally biased region" description="Basic and acidic residues" evidence="1">
    <location>
        <begin position="224"/>
        <end position="254"/>
    </location>
</feature>
<dbReference type="Proteomes" id="UP000027222">
    <property type="component" value="Unassembled WGS sequence"/>
</dbReference>